<dbReference type="Proteomes" id="UP000516437">
    <property type="component" value="Chromosome 4"/>
</dbReference>
<sequence>MEALFVELLMEESNAGRIINAEFNIPARATITVVLHHSGLTRFRLTSKQMKGKWNRMKMNYNADTVEGTNEAWANLMKSRTRSIFCSITPRVEYGILVDDLSAYDGVAKMPQQVEHTLLCTVLSRLQSKLGLSQFDTCQASFDDSKGYVDHTLTPNNSKQLQSIPMIEILTIAMVSCHLGPPVVSTGCRHLELPSLGSKGKKAKLESEMSDACRAMTNLCNSKAERGSSSRGYQREPPINQCIHWPSSLNLPLPKDQYENAVDRLLKDKYLQNALMAMPVERRMVQLSQLVGGGV</sequence>
<dbReference type="AlphaFoldDB" id="A0A6A1VT83"/>
<proteinExistence type="predicted"/>
<evidence type="ECO:0000313" key="2">
    <source>
        <dbReference type="Proteomes" id="UP000516437"/>
    </source>
</evidence>
<keyword evidence="2" id="KW-1185">Reference proteome</keyword>
<accession>A0A6A1VT83</accession>
<organism evidence="1 2">
    <name type="scientific">Morella rubra</name>
    <name type="common">Chinese bayberry</name>
    <dbReference type="NCBI Taxonomy" id="262757"/>
    <lineage>
        <taxon>Eukaryota</taxon>
        <taxon>Viridiplantae</taxon>
        <taxon>Streptophyta</taxon>
        <taxon>Embryophyta</taxon>
        <taxon>Tracheophyta</taxon>
        <taxon>Spermatophyta</taxon>
        <taxon>Magnoliopsida</taxon>
        <taxon>eudicotyledons</taxon>
        <taxon>Gunneridae</taxon>
        <taxon>Pentapetalae</taxon>
        <taxon>rosids</taxon>
        <taxon>fabids</taxon>
        <taxon>Fagales</taxon>
        <taxon>Myricaceae</taxon>
        <taxon>Morella</taxon>
    </lineage>
</organism>
<dbReference type="OrthoDB" id="686198at2759"/>
<evidence type="ECO:0000313" key="1">
    <source>
        <dbReference type="EMBL" id="KAB1216111.1"/>
    </source>
</evidence>
<comment type="caution">
    <text evidence="1">The sequence shown here is derived from an EMBL/GenBank/DDBJ whole genome shotgun (WGS) entry which is preliminary data.</text>
</comment>
<name>A0A6A1VT83_9ROSI</name>
<reference evidence="1 2" key="1">
    <citation type="journal article" date="2019" name="Plant Biotechnol. J.">
        <title>The red bayberry genome and genetic basis of sex determination.</title>
        <authorList>
            <person name="Jia H.M."/>
            <person name="Jia H.J."/>
            <person name="Cai Q.L."/>
            <person name="Wang Y."/>
            <person name="Zhao H.B."/>
            <person name="Yang W.F."/>
            <person name="Wang G.Y."/>
            <person name="Li Y.H."/>
            <person name="Zhan D.L."/>
            <person name="Shen Y.T."/>
            <person name="Niu Q.F."/>
            <person name="Chang L."/>
            <person name="Qiu J."/>
            <person name="Zhao L."/>
            <person name="Xie H.B."/>
            <person name="Fu W.Y."/>
            <person name="Jin J."/>
            <person name="Li X.W."/>
            <person name="Jiao Y."/>
            <person name="Zhou C.C."/>
            <person name="Tu T."/>
            <person name="Chai C.Y."/>
            <person name="Gao J.L."/>
            <person name="Fan L.J."/>
            <person name="van de Weg E."/>
            <person name="Wang J.Y."/>
            <person name="Gao Z.S."/>
        </authorList>
    </citation>
    <scope>NUCLEOTIDE SEQUENCE [LARGE SCALE GENOMIC DNA]</scope>
    <source>
        <tissue evidence="1">Leaves</tissue>
    </source>
</reference>
<gene>
    <name evidence="1" type="ORF">CJ030_MR4G020678</name>
</gene>
<dbReference type="EMBL" id="RXIC02000022">
    <property type="protein sequence ID" value="KAB1216111.1"/>
    <property type="molecule type" value="Genomic_DNA"/>
</dbReference>
<protein>
    <submittedName>
        <fullName evidence="1">Uncharacterized protein</fullName>
    </submittedName>
</protein>